<dbReference type="KEGG" id="gai:IMCC3135_11325"/>
<accession>A0A2Z2NPG7</accession>
<dbReference type="CDD" id="cd06976">
    <property type="entry name" value="cupin_MtlR-like_N"/>
    <property type="match status" value="1"/>
</dbReference>
<evidence type="ECO:0000259" key="4">
    <source>
        <dbReference type="PROSITE" id="PS01124"/>
    </source>
</evidence>
<organism evidence="5 6">
    <name type="scientific">Granulosicoccus antarcticus IMCC3135</name>
    <dbReference type="NCBI Taxonomy" id="1192854"/>
    <lineage>
        <taxon>Bacteria</taxon>
        <taxon>Pseudomonadati</taxon>
        <taxon>Pseudomonadota</taxon>
        <taxon>Gammaproteobacteria</taxon>
        <taxon>Chromatiales</taxon>
        <taxon>Granulosicoccaceae</taxon>
        <taxon>Granulosicoccus</taxon>
    </lineage>
</organism>
<dbReference type="PANTHER" id="PTHR43280:SF27">
    <property type="entry name" value="TRANSCRIPTIONAL REGULATOR MTLR"/>
    <property type="match status" value="1"/>
</dbReference>
<dbReference type="RefSeq" id="WP_088917670.1">
    <property type="nucleotide sequence ID" value="NZ_CP018632.1"/>
</dbReference>
<feature type="domain" description="HTH araC/xylS-type" evidence="4">
    <location>
        <begin position="191"/>
        <end position="289"/>
    </location>
</feature>
<dbReference type="InterPro" id="IPR009057">
    <property type="entry name" value="Homeodomain-like_sf"/>
</dbReference>
<keyword evidence="6" id="KW-1185">Reference proteome</keyword>
<proteinExistence type="predicted"/>
<dbReference type="PANTHER" id="PTHR43280">
    <property type="entry name" value="ARAC-FAMILY TRANSCRIPTIONAL REGULATOR"/>
    <property type="match status" value="1"/>
</dbReference>
<dbReference type="InterPro" id="IPR018060">
    <property type="entry name" value="HTH_AraC"/>
</dbReference>
<evidence type="ECO:0000313" key="5">
    <source>
        <dbReference type="EMBL" id="ASJ72355.1"/>
    </source>
</evidence>
<dbReference type="PROSITE" id="PS01124">
    <property type="entry name" value="HTH_ARAC_FAMILY_2"/>
    <property type="match status" value="1"/>
</dbReference>
<keyword evidence="3" id="KW-0804">Transcription</keyword>
<dbReference type="EMBL" id="CP018632">
    <property type="protein sequence ID" value="ASJ72355.1"/>
    <property type="molecule type" value="Genomic_DNA"/>
</dbReference>
<dbReference type="Pfam" id="PF02311">
    <property type="entry name" value="AraC_binding"/>
    <property type="match status" value="1"/>
</dbReference>
<gene>
    <name evidence="5" type="primary">btr_2</name>
    <name evidence="5" type="ORF">IMCC3135_11325</name>
</gene>
<dbReference type="GO" id="GO:0003700">
    <property type="term" value="F:DNA-binding transcription factor activity"/>
    <property type="evidence" value="ECO:0007669"/>
    <property type="project" value="InterPro"/>
</dbReference>
<dbReference type="Gene3D" id="1.10.10.60">
    <property type="entry name" value="Homeodomain-like"/>
    <property type="match status" value="2"/>
</dbReference>
<evidence type="ECO:0000256" key="3">
    <source>
        <dbReference type="ARBA" id="ARBA00023163"/>
    </source>
</evidence>
<evidence type="ECO:0000256" key="2">
    <source>
        <dbReference type="ARBA" id="ARBA00023125"/>
    </source>
</evidence>
<dbReference type="InterPro" id="IPR003313">
    <property type="entry name" value="AraC-bd"/>
</dbReference>
<keyword evidence="2" id="KW-0238">DNA-binding</keyword>
<dbReference type="Gene3D" id="2.60.120.10">
    <property type="entry name" value="Jelly Rolls"/>
    <property type="match status" value="1"/>
</dbReference>
<reference evidence="5 6" key="1">
    <citation type="submission" date="2016-12" db="EMBL/GenBank/DDBJ databases">
        <authorList>
            <person name="Song W.-J."/>
            <person name="Kurnit D.M."/>
        </authorList>
    </citation>
    <scope>NUCLEOTIDE SEQUENCE [LARGE SCALE GENOMIC DNA]</scope>
    <source>
        <strain evidence="5 6">IMCC3135</strain>
    </source>
</reference>
<sequence>MSLAVRSGTSTTPEFELTDGTDRSVHYLEHGFPCPLVRWHYHDDYELHLIVASTGKVFIGDHVGRFGPGHLVLTGPRLPHNWISQTEEVVELRDLVVQFRMNLVSSMAKYAPELSAILPLLERARHGIEFMSFGTEHAEQALRGIRDSSGALRISRLLELLHALAAEQEYVLLSTLAIRSRADQASQDKIQKVTQYISENFSNEITLNDMSTLVGMNDSAFSRFFAKATGNSFIRFVNRVRISKACELLSETKMPITNICYETGFNNVANFNRRFRELKDITPREYRQQSRLRHGARTLGD</sequence>
<dbReference type="Pfam" id="PF12833">
    <property type="entry name" value="HTH_18"/>
    <property type="match status" value="1"/>
</dbReference>
<dbReference type="InterPro" id="IPR014710">
    <property type="entry name" value="RmlC-like_jellyroll"/>
</dbReference>
<dbReference type="InterPro" id="IPR011051">
    <property type="entry name" value="RmlC_Cupin_sf"/>
</dbReference>
<evidence type="ECO:0000313" key="6">
    <source>
        <dbReference type="Proteomes" id="UP000250079"/>
    </source>
</evidence>
<dbReference type="Proteomes" id="UP000250079">
    <property type="component" value="Chromosome"/>
</dbReference>
<dbReference type="GO" id="GO:0043565">
    <property type="term" value="F:sequence-specific DNA binding"/>
    <property type="evidence" value="ECO:0007669"/>
    <property type="project" value="InterPro"/>
</dbReference>
<dbReference type="SUPFAM" id="SSF51182">
    <property type="entry name" value="RmlC-like cupins"/>
    <property type="match status" value="1"/>
</dbReference>
<dbReference type="SMART" id="SM00342">
    <property type="entry name" value="HTH_ARAC"/>
    <property type="match status" value="1"/>
</dbReference>
<dbReference type="InterPro" id="IPR018062">
    <property type="entry name" value="HTH_AraC-typ_CS"/>
</dbReference>
<evidence type="ECO:0000256" key="1">
    <source>
        <dbReference type="ARBA" id="ARBA00023015"/>
    </source>
</evidence>
<dbReference type="SUPFAM" id="SSF46689">
    <property type="entry name" value="Homeodomain-like"/>
    <property type="match status" value="2"/>
</dbReference>
<dbReference type="PROSITE" id="PS00041">
    <property type="entry name" value="HTH_ARAC_FAMILY_1"/>
    <property type="match status" value="1"/>
</dbReference>
<dbReference type="AlphaFoldDB" id="A0A2Z2NPG7"/>
<keyword evidence="1" id="KW-0805">Transcription regulation</keyword>
<protein>
    <submittedName>
        <fullName evidence="5">HTH-type transcriptional activator Btr</fullName>
    </submittedName>
</protein>
<dbReference type="OrthoDB" id="9816011at2"/>
<name>A0A2Z2NPG7_9GAMM</name>